<feature type="region of interest" description="Disordered" evidence="1">
    <location>
        <begin position="1"/>
        <end position="35"/>
    </location>
</feature>
<feature type="transmembrane region" description="Helical" evidence="2">
    <location>
        <begin position="78"/>
        <end position="102"/>
    </location>
</feature>
<name>A0ABU2NEK3_9PSEU</name>
<dbReference type="InterPro" id="IPR046740">
    <property type="entry name" value="DUF6790"/>
</dbReference>
<organism evidence="3 4">
    <name type="scientific">Pseudonocardia charpentierae</name>
    <dbReference type="NCBI Taxonomy" id="3075545"/>
    <lineage>
        <taxon>Bacteria</taxon>
        <taxon>Bacillati</taxon>
        <taxon>Actinomycetota</taxon>
        <taxon>Actinomycetes</taxon>
        <taxon>Pseudonocardiales</taxon>
        <taxon>Pseudonocardiaceae</taxon>
        <taxon>Pseudonocardia</taxon>
    </lineage>
</organism>
<evidence type="ECO:0000313" key="3">
    <source>
        <dbReference type="EMBL" id="MDT0352165.1"/>
    </source>
</evidence>
<dbReference type="Proteomes" id="UP001183202">
    <property type="component" value="Unassembled WGS sequence"/>
</dbReference>
<dbReference type="Pfam" id="PF20589">
    <property type="entry name" value="DUF6790"/>
    <property type="match status" value="1"/>
</dbReference>
<feature type="transmembrane region" description="Helical" evidence="2">
    <location>
        <begin position="122"/>
        <end position="141"/>
    </location>
</feature>
<feature type="transmembrane region" description="Helical" evidence="2">
    <location>
        <begin position="185"/>
        <end position="206"/>
    </location>
</feature>
<evidence type="ECO:0000256" key="2">
    <source>
        <dbReference type="SAM" id="Phobius"/>
    </source>
</evidence>
<dbReference type="RefSeq" id="WP_311558675.1">
    <property type="nucleotide sequence ID" value="NZ_JAVREJ010000017.1"/>
</dbReference>
<sequence length="228" mass="24650">MADVSGRRAEQASGCRRRPLRTTSKEHPVSNSSHAAGNGPIAETIAFLIGNYMTTLFVVGLIVAAVRILRMRGERTPIHVSGILLNAFVFWAIGCAQVVNFIMHSVFGDFAAKTIGWAQSPFQMELALSSLGVGVMAFLLYSERSAFRGKVALVIATVIFGWGAALGHIYQMVVNHDYAVNNTGLLLYSDIAINAVGLAFVLWHAWALRQATTTDDVAVRTDAQVVGR</sequence>
<accession>A0ABU2NEK3</accession>
<keyword evidence="2" id="KW-0812">Transmembrane</keyword>
<feature type="compositionally biased region" description="Basic and acidic residues" evidence="1">
    <location>
        <begin position="1"/>
        <end position="10"/>
    </location>
</feature>
<proteinExistence type="predicted"/>
<gene>
    <name evidence="3" type="ORF">RM445_21785</name>
</gene>
<keyword evidence="4" id="KW-1185">Reference proteome</keyword>
<protein>
    <submittedName>
        <fullName evidence="3">DUF6790 family protein</fullName>
    </submittedName>
</protein>
<comment type="caution">
    <text evidence="3">The sequence shown here is derived from an EMBL/GenBank/DDBJ whole genome shotgun (WGS) entry which is preliminary data.</text>
</comment>
<evidence type="ECO:0000313" key="4">
    <source>
        <dbReference type="Proteomes" id="UP001183202"/>
    </source>
</evidence>
<reference evidence="4" key="1">
    <citation type="submission" date="2023-07" db="EMBL/GenBank/DDBJ databases">
        <title>30 novel species of actinomycetes from the DSMZ collection.</title>
        <authorList>
            <person name="Nouioui I."/>
        </authorList>
    </citation>
    <scope>NUCLEOTIDE SEQUENCE [LARGE SCALE GENOMIC DNA]</scope>
    <source>
        <strain evidence="4">DSM 45834</strain>
    </source>
</reference>
<feature type="transmembrane region" description="Helical" evidence="2">
    <location>
        <begin position="45"/>
        <end position="66"/>
    </location>
</feature>
<dbReference type="EMBL" id="JAVREJ010000017">
    <property type="protein sequence ID" value="MDT0352165.1"/>
    <property type="molecule type" value="Genomic_DNA"/>
</dbReference>
<feature type="transmembrane region" description="Helical" evidence="2">
    <location>
        <begin position="153"/>
        <end position="173"/>
    </location>
</feature>
<keyword evidence="2" id="KW-1133">Transmembrane helix</keyword>
<keyword evidence="2" id="KW-0472">Membrane</keyword>
<evidence type="ECO:0000256" key="1">
    <source>
        <dbReference type="SAM" id="MobiDB-lite"/>
    </source>
</evidence>